<reference evidence="1 2" key="1">
    <citation type="submission" date="2019-05" db="EMBL/GenBank/DDBJ databases">
        <title>Another draft genome of Portunus trituberculatus and its Hox gene families provides insights of decapod evolution.</title>
        <authorList>
            <person name="Jeong J.-H."/>
            <person name="Song I."/>
            <person name="Kim S."/>
            <person name="Choi T."/>
            <person name="Kim D."/>
            <person name="Ryu S."/>
            <person name="Kim W."/>
        </authorList>
    </citation>
    <scope>NUCLEOTIDE SEQUENCE [LARGE SCALE GENOMIC DNA]</scope>
    <source>
        <tissue evidence="1">Muscle</tissue>
    </source>
</reference>
<dbReference type="EMBL" id="VSRR010034346">
    <property type="protein sequence ID" value="MPC72220.1"/>
    <property type="molecule type" value="Genomic_DNA"/>
</dbReference>
<evidence type="ECO:0000313" key="2">
    <source>
        <dbReference type="Proteomes" id="UP000324222"/>
    </source>
</evidence>
<organism evidence="1 2">
    <name type="scientific">Portunus trituberculatus</name>
    <name type="common">Swimming crab</name>
    <name type="synonym">Neptunus trituberculatus</name>
    <dbReference type="NCBI Taxonomy" id="210409"/>
    <lineage>
        <taxon>Eukaryota</taxon>
        <taxon>Metazoa</taxon>
        <taxon>Ecdysozoa</taxon>
        <taxon>Arthropoda</taxon>
        <taxon>Crustacea</taxon>
        <taxon>Multicrustacea</taxon>
        <taxon>Malacostraca</taxon>
        <taxon>Eumalacostraca</taxon>
        <taxon>Eucarida</taxon>
        <taxon>Decapoda</taxon>
        <taxon>Pleocyemata</taxon>
        <taxon>Brachyura</taxon>
        <taxon>Eubrachyura</taxon>
        <taxon>Portunoidea</taxon>
        <taxon>Portunidae</taxon>
        <taxon>Portuninae</taxon>
        <taxon>Portunus</taxon>
    </lineage>
</organism>
<protein>
    <submittedName>
        <fullName evidence="1">Uncharacterized protein</fullName>
    </submittedName>
</protein>
<keyword evidence="2" id="KW-1185">Reference proteome</keyword>
<dbReference type="AlphaFoldDB" id="A0A5B7HID6"/>
<proteinExistence type="predicted"/>
<dbReference type="Proteomes" id="UP000324222">
    <property type="component" value="Unassembled WGS sequence"/>
</dbReference>
<evidence type="ECO:0000313" key="1">
    <source>
        <dbReference type="EMBL" id="MPC72220.1"/>
    </source>
</evidence>
<gene>
    <name evidence="1" type="ORF">E2C01_066518</name>
</gene>
<sequence>MGVLLRLLVEDPQLIWSRRNVLMYPSSVEEHLIMRLASLMACQLSGHNLEHVEYLKRVWKSS</sequence>
<accession>A0A5B7HID6</accession>
<name>A0A5B7HID6_PORTR</name>
<comment type="caution">
    <text evidence="1">The sequence shown here is derived from an EMBL/GenBank/DDBJ whole genome shotgun (WGS) entry which is preliminary data.</text>
</comment>